<dbReference type="AlphaFoldDB" id="A0A160T7S8"/>
<feature type="transmembrane region" description="Helical" evidence="7">
    <location>
        <begin position="373"/>
        <end position="393"/>
    </location>
</feature>
<dbReference type="CDD" id="cd17329">
    <property type="entry name" value="MFS_MdtH_MDR_like"/>
    <property type="match status" value="1"/>
</dbReference>
<keyword evidence="5 7" id="KW-1133">Transmembrane helix</keyword>
<dbReference type="PROSITE" id="PS50850">
    <property type="entry name" value="MFS"/>
    <property type="match status" value="1"/>
</dbReference>
<dbReference type="InterPro" id="IPR036259">
    <property type="entry name" value="MFS_trans_sf"/>
</dbReference>
<dbReference type="OrthoDB" id="146345at2"/>
<evidence type="ECO:0000313" key="10">
    <source>
        <dbReference type="Proteomes" id="UP000215027"/>
    </source>
</evidence>
<dbReference type="PRINTS" id="PR01035">
    <property type="entry name" value="TCRTETA"/>
</dbReference>
<feature type="transmembrane region" description="Helical" evidence="7">
    <location>
        <begin position="16"/>
        <end position="40"/>
    </location>
</feature>
<evidence type="ECO:0000259" key="8">
    <source>
        <dbReference type="PROSITE" id="PS50850"/>
    </source>
</evidence>
<dbReference type="SUPFAM" id="SSF103473">
    <property type="entry name" value="MFS general substrate transporter"/>
    <property type="match status" value="1"/>
</dbReference>
<evidence type="ECO:0000256" key="6">
    <source>
        <dbReference type="ARBA" id="ARBA00023136"/>
    </source>
</evidence>
<dbReference type="PANTHER" id="PTHR23517">
    <property type="entry name" value="RESISTANCE PROTEIN MDTM, PUTATIVE-RELATED-RELATED"/>
    <property type="match status" value="1"/>
</dbReference>
<dbReference type="InterPro" id="IPR020846">
    <property type="entry name" value="MFS_dom"/>
</dbReference>
<feature type="transmembrane region" description="Helical" evidence="7">
    <location>
        <begin position="250"/>
        <end position="269"/>
    </location>
</feature>
<evidence type="ECO:0000256" key="1">
    <source>
        <dbReference type="ARBA" id="ARBA00004651"/>
    </source>
</evidence>
<keyword evidence="4 7" id="KW-0812">Transmembrane</keyword>
<dbReference type="Pfam" id="PF07690">
    <property type="entry name" value="MFS_1"/>
    <property type="match status" value="1"/>
</dbReference>
<evidence type="ECO:0000256" key="4">
    <source>
        <dbReference type="ARBA" id="ARBA00022692"/>
    </source>
</evidence>
<feature type="transmembrane region" description="Helical" evidence="7">
    <location>
        <begin position="338"/>
        <end position="361"/>
    </location>
</feature>
<dbReference type="GO" id="GO:0022857">
    <property type="term" value="F:transmembrane transporter activity"/>
    <property type="evidence" value="ECO:0007669"/>
    <property type="project" value="InterPro"/>
</dbReference>
<feature type="transmembrane region" description="Helical" evidence="7">
    <location>
        <begin position="170"/>
        <end position="193"/>
    </location>
</feature>
<keyword evidence="2" id="KW-0813">Transport</keyword>
<keyword evidence="6 7" id="KW-0472">Membrane</keyword>
<dbReference type="InterPro" id="IPR001958">
    <property type="entry name" value="Tet-R_TetA/multi-R_MdtG-like"/>
</dbReference>
<keyword evidence="10" id="KW-1185">Reference proteome</keyword>
<sequence>MQQSVSDLSPAARRRGLYTVFAVTFLMNAGFFLIIPLVSVHYVDKLGWAAAYIGLVLAVRQFAQQGLTVFGGALADRFGPKRLILAGVLIRAVSFVIMGYAAVPWLLMLSGFLAAIGGALFDAPQRATLAALAPEEQLSELYGRLGILQNVARTIGPLIGAFLIRYDFQMVGLGSAAFFMMAFFVTLAFLPPISVCSTPQTMRAGLRLAGRDLPFVAFTVLMMGYWFMWVQLSIAMPLQIKHLTGLDSSVGIMFTVSAVLAIVLQVPALRLAQRYLRPTPTIIAGMISMALGMGLVALSQTVVAFYVSLFFFSLGSVLATPSAQTVTAEMADDRARGAYFGVGSLAMAVGGGLGHVLGGSLVDVAAQRQLPALPWLVFGGVGLLSAVGLWLFYTSHAAKSPRALAHAPASGD</sequence>
<proteinExistence type="predicted"/>
<evidence type="ECO:0000313" key="9">
    <source>
        <dbReference type="EMBL" id="CUS04950.2"/>
    </source>
</evidence>
<name>A0A160T7S8_9CHLR</name>
<protein>
    <submittedName>
        <fullName evidence="9">Major facilitator superfamily MFS_1</fullName>
    </submittedName>
</protein>
<gene>
    <name evidence="9" type="ORF">CFX0092_A3072</name>
</gene>
<feature type="transmembrane region" description="Helical" evidence="7">
    <location>
        <begin position="83"/>
        <end position="101"/>
    </location>
</feature>
<dbReference type="InterPro" id="IPR011701">
    <property type="entry name" value="MFS"/>
</dbReference>
<dbReference type="InterPro" id="IPR050171">
    <property type="entry name" value="MFS_Transporters"/>
</dbReference>
<evidence type="ECO:0000256" key="3">
    <source>
        <dbReference type="ARBA" id="ARBA00022475"/>
    </source>
</evidence>
<accession>A0A160T7S8</accession>
<dbReference type="GO" id="GO:0005886">
    <property type="term" value="C:plasma membrane"/>
    <property type="evidence" value="ECO:0007669"/>
    <property type="project" value="UniProtKB-SubCell"/>
</dbReference>
<feature type="domain" description="Major facilitator superfamily (MFS) profile" evidence="8">
    <location>
        <begin position="16"/>
        <end position="397"/>
    </location>
</feature>
<evidence type="ECO:0000256" key="2">
    <source>
        <dbReference type="ARBA" id="ARBA00022448"/>
    </source>
</evidence>
<dbReference type="Gene3D" id="1.20.1250.20">
    <property type="entry name" value="MFS general substrate transporter like domains"/>
    <property type="match status" value="2"/>
</dbReference>
<comment type="subcellular location">
    <subcellularLocation>
        <location evidence="1">Cell membrane</location>
        <topology evidence="1">Multi-pass membrane protein</topology>
    </subcellularLocation>
</comment>
<dbReference type="Proteomes" id="UP000215027">
    <property type="component" value="Chromosome I"/>
</dbReference>
<reference evidence="9" key="1">
    <citation type="submission" date="2016-01" db="EMBL/GenBank/DDBJ databases">
        <authorList>
            <person name="Mcilroy J.S."/>
            <person name="Karst M S."/>
            <person name="Albertsen M."/>
        </authorList>
    </citation>
    <scope>NUCLEOTIDE SEQUENCE</scope>
    <source>
        <strain evidence="9">Cfx-K</strain>
    </source>
</reference>
<dbReference type="RefSeq" id="WP_095044220.1">
    <property type="nucleotide sequence ID" value="NZ_LN890655.1"/>
</dbReference>
<feature type="transmembrane region" description="Helical" evidence="7">
    <location>
        <begin position="304"/>
        <end position="326"/>
    </location>
</feature>
<evidence type="ECO:0000256" key="5">
    <source>
        <dbReference type="ARBA" id="ARBA00022989"/>
    </source>
</evidence>
<dbReference type="KEGG" id="pbf:CFX0092_A3072"/>
<keyword evidence="3" id="KW-1003">Cell membrane</keyword>
<evidence type="ECO:0000256" key="7">
    <source>
        <dbReference type="SAM" id="Phobius"/>
    </source>
</evidence>
<feature type="transmembrane region" description="Helical" evidence="7">
    <location>
        <begin position="46"/>
        <end position="63"/>
    </location>
</feature>
<dbReference type="EMBL" id="LN890655">
    <property type="protein sequence ID" value="CUS04950.2"/>
    <property type="molecule type" value="Genomic_DNA"/>
</dbReference>
<dbReference type="PANTHER" id="PTHR23517:SF2">
    <property type="entry name" value="MULTIDRUG RESISTANCE PROTEIN MDTH"/>
    <property type="match status" value="1"/>
</dbReference>
<feature type="transmembrane region" description="Helical" evidence="7">
    <location>
        <begin position="213"/>
        <end position="230"/>
    </location>
</feature>
<organism evidence="9 10">
    <name type="scientific">Candidatus Promineifilum breve</name>
    <dbReference type="NCBI Taxonomy" id="1806508"/>
    <lineage>
        <taxon>Bacteria</taxon>
        <taxon>Bacillati</taxon>
        <taxon>Chloroflexota</taxon>
        <taxon>Ardenticatenia</taxon>
        <taxon>Candidatus Promineifilales</taxon>
        <taxon>Candidatus Promineifilaceae</taxon>
        <taxon>Candidatus Promineifilum</taxon>
    </lineage>
</organism>
<feature type="transmembrane region" description="Helical" evidence="7">
    <location>
        <begin position="281"/>
        <end position="298"/>
    </location>
</feature>